<dbReference type="RefSeq" id="WP_146319361.1">
    <property type="nucleotide sequence ID" value="NZ_CP042305.1"/>
</dbReference>
<dbReference type="Proteomes" id="UP000320216">
    <property type="component" value="Chromosome"/>
</dbReference>
<dbReference type="OrthoDB" id="5006876at2"/>
<proteinExistence type="predicted"/>
<dbReference type="AlphaFoldDB" id="A0A5B8M4C8"/>
<dbReference type="EMBL" id="CP042305">
    <property type="protein sequence ID" value="QDZ14450.1"/>
    <property type="molecule type" value="Genomic_DNA"/>
</dbReference>
<dbReference type="KEGG" id="huw:FPZ11_06470"/>
<sequence>MATEITIIDYTVPADVYARYGADFDTEAVNNAVLAELNAIVPEGVTVQRNGKVFAEKQAEDVARGLDWPQLLGSIDLDQILAAHGR</sequence>
<evidence type="ECO:0000313" key="1">
    <source>
        <dbReference type="EMBL" id="QDZ14450.1"/>
    </source>
</evidence>
<name>A0A5B8M4C8_9MICO</name>
<evidence type="ECO:0000313" key="2">
    <source>
        <dbReference type="Proteomes" id="UP000320216"/>
    </source>
</evidence>
<organism evidence="1 2">
    <name type="scientific">Humibacter ginsenosidimutans</name>
    <dbReference type="NCBI Taxonomy" id="2599293"/>
    <lineage>
        <taxon>Bacteria</taxon>
        <taxon>Bacillati</taxon>
        <taxon>Actinomycetota</taxon>
        <taxon>Actinomycetes</taxon>
        <taxon>Micrococcales</taxon>
        <taxon>Microbacteriaceae</taxon>
        <taxon>Humibacter</taxon>
    </lineage>
</organism>
<gene>
    <name evidence="1" type="ORF">FPZ11_06470</name>
</gene>
<protein>
    <submittedName>
        <fullName evidence="1">Uncharacterized protein</fullName>
    </submittedName>
</protein>
<reference evidence="1 2" key="1">
    <citation type="submission" date="2019-07" db="EMBL/GenBank/DDBJ databases">
        <title>Full genome sequence of Humibacter sp. WJ7-1.</title>
        <authorList>
            <person name="Im W.-T."/>
        </authorList>
    </citation>
    <scope>NUCLEOTIDE SEQUENCE [LARGE SCALE GENOMIC DNA]</scope>
    <source>
        <strain evidence="1 2">WJ7-1</strain>
    </source>
</reference>
<accession>A0A5B8M4C8</accession>
<keyword evidence="2" id="KW-1185">Reference proteome</keyword>